<dbReference type="PANTHER" id="PTHR43428:SF1">
    <property type="entry name" value="ARSENATE REDUCTASE"/>
    <property type="match status" value="1"/>
</dbReference>
<dbReference type="SUPFAM" id="SSF52788">
    <property type="entry name" value="Phosphotyrosine protein phosphatases I"/>
    <property type="match status" value="1"/>
</dbReference>
<dbReference type="InterPro" id="IPR023485">
    <property type="entry name" value="Ptyr_pPase"/>
</dbReference>
<dbReference type="Proteomes" id="UP000092508">
    <property type="component" value="Unassembled WGS sequence"/>
</dbReference>
<dbReference type="EMBL" id="LZMZ01000013">
    <property type="protein sequence ID" value="OBX79040.1"/>
    <property type="molecule type" value="Genomic_DNA"/>
</dbReference>
<dbReference type="CDD" id="cd16345">
    <property type="entry name" value="LMWP_ArsC"/>
    <property type="match status" value="1"/>
</dbReference>
<dbReference type="PANTHER" id="PTHR43428">
    <property type="entry name" value="ARSENATE REDUCTASE"/>
    <property type="match status" value="1"/>
</dbReference>
<sequence length="165" mass="18053">MKILYICTHNRCRSILSEAITRQNAQGMIEAKSAGSQPAAEVHPLSLQYLREAGYNTAGLASKSWDVLADETGADFVPDVVITVCDQAAGESCPLWLGTTPKLHWGLSDPSKLDGRDEEKRQAFFATIREIEGRVEQLVKIAKRPKTEQLAALQQLVQSSSVTNA</sequence>
<reference evidence="3 4" key="1">
    <citation type="submission" date="2016-06" db="EMBL/GenBank/DDBJ databases">
        <title>Draft genome of Moraxella atlantae CCUG 66109.</title>
        <authorList>
            <person name="Salva-Serra F."/>
            <person name="Engstrom-Jakobsson H."/>
            <person name="Thorell K."/>
            <person name="Gonzales-Siles L."/>
            <person name="Karlsson R."/>
            <person name="Boulund F."/>
            <person name="Engstrand L."/>
            <person name="Kristiansson E."/>
            <person name="Moore E."/>
        </authorList>
    </citation>
    <scope>NUCLEOTIDE SEQUENCE [LARGE SCALE GENOMIC DNA]</scope>
    <source>
        <strain evidence="3 4">CCUG 66109</strain>
    </source>
</reference>
<evidence type="ECO:0000313" key="3">
    <source>
        <dbReference type="EMBL" id="OBX79040.1"/>
    </source>
</evidence>
<name>A0A1B8QCS2_9GAMM</name>
<dbReference type="Gene3D" id="3.40.50.2300">
    <property type="match status" value="1"/>
</dbReference>
<keyword evidence="1" id="KW-0059">Arsenical resistance</keyword>
<evidence type="ECO:0000256" key="1">
    <source>
        <dbReference type="ARBA" id="ARBA00022849"/>
    </source>
</evidence>
<dbReference type="RefSeq" id="WP_067236234.1">
    <property type="nucleotide sequence ID" value="NZ_CP171125.1"/>
</dbReference>
<protein>
    <submittedName>
        <fullName evidence="3">Arsenate reductase</fullName>
    </submittedName>
</protein>
<comment type="caution">
    <text evidence="3">The sequence shown here is derived from an EMBL/GenBank/DDBJ whole genome shotgun (WGS) entry which is preliminary data.</text>
</comment>
<accession>A0A1B8QCS2</accession>
<dbReference type="GO" id="GO:0046685">
    <property type="term" value="P:response to arsenic-containing substance"/>
    <property type="evidence" value="ECO:0007669"/>
    <property type="project" value="UniProtKB-KW"/>
</dbReference>
<proteinExistence type="predicted"/>
<evidence type="ECO:0000259" key="2">
    <source>
        <dbReference type="SMART" id="SM00226"/>
    </source>
</evidence>
<dbReference type="AlphaFoldDB" id="A0A1B8QCS2"/>
<dbReference type="SMART" id="SM00226">
    <property type="entry name" value="LMWPc"/>
    <property type="match status" value="1"/>
</dbReference>
<dbReference type="InterPro" id="IPR036196">
    <property type="entry name" value="Ptyr_pPase_sf"/>
</dbReference>
<evidence type="ECO:0000313" key="4">
    <source>
        <dbReference type="Proteomes" id="UP000092508"/>
    </source>
</evidence>
<gene>
    <name evidence="3" type="ORF">A9308_05775</name>
</gene>
<dbReference type="OrthoDB" id="9793058at2"/>
<feature type="domain" description="Phosphotyrosine protein phosphatase I" evidence="2">
    <location>
        <begin position="1"/>
        <end position="141"/>
    </location>
</feature>
<dbReference type="Pfam" id="PF01451">
    <property type="entry name" value="LMWPc"/>
    <property type="match status" value="1"/>
</dbReference>
<dbReference type="STRING" id="34059.A9308_05775"/>
<organism evidence="3 4">
    <name type="scientific">Faucicola atlantae</name>
    <dbReference type="NCBI Taxonomy" id="34059"/>
    <lineage>
        <taxon>Bacteria</taxon>
        <taxon>Pseudomonadati</taxon>
        <taxon>Pseudomonadota</taxon>
        <taxon>Gammaproteobacteria</taxon>
        <taxon>Moraxellales</taxon>
        <taxon>Moraxellaceae</taxon>
        <taxon>Faucicola</taxon>
    </lineage>
</organism>